<evidence type="ECO:0000313" key="4">
    <source>
        <dbReference type="EMBL" id="CAG8753791.1"/>
    </source>
</evidence>
<proteinExistence type="predicted"/>
<keyword evidence="5" id="KW-1185">Reference proteome</keyword>
<dbReference type="Pfam" id="PF00076">
    <property type="entry name" value="RRM_1"/>
    <property type="match status" value="1"/>
</dbReference>
<dbReference type="InterPro" id="IPR012677">
    <property type="entry name" value="Nucleotide-bd_a/b_plait_sf"/>
</dbReference>
<evidence type="ECO:0000313" key="5">
    <source>
        <dbReference type="Proteomes" id="UP000789901"/>
    </source>
</evidence>
<reference evidence="4 5" key="1">
    <citation type="submission" date="2021-06" db="EMBL/GenBank/DDBJ databases">
        <authorList>
            <person name="Kallberg Y."/>
            <person name="Tangrot J."/>
            <person name="Rosling A."/>
        </authorList>
    </citation>
    <scope>NUCLEOTIDE SEQUENCE [LARGE SCALE GENOMIC DNA]</scope>
    <source>
        <strain evidence="4 5">120-4 pot B 10/14</strain>
    </source>
</reference>
<sequence>MSYSDDRKEDSKRWSGNGSSGSSADKFSARLYVGFAKVRTKDFITLQKIFVGRLSRSVTERDIDEAFGKFGRIREVDARGVDGVNGVSPRQQTQVLTQYQFRALDGSRIPGNDDRILVEFARGSTWRGARESRHGSGRSYDGRPPERCFNCGQIGLEIGKL</sequence>
<dbReference type="SUPFAM" id="SSF54928">
    <property type="entry name" value="RNA-binding domain, RBD"/>
    <property type="match status" value="1"/>
</dbReference>
<feature type="domain" description="RRM" evidence="3">
    <location>
        <begin position="47"/>
        <end position="123"/>
    </location>
</feature>
<name>A0ABN7VBU9_GIGMA</name>
<accession>A0ABN7VBU9</accession>
<gene>
    <name evidence="4" type="ORF">GMARGA_LOCUS16690</name>
</gene>
<organism evidence="4 5">
    <name type="scientific">Gigaspora margarita</name>
    <dbReference type="NCBI Taxonomy" id="4874"/>
    <lineage>
        <taxon>Eukaryota</taxon>
        <taxon>Fungi</taxon>
        <taxon>Fungi incertae sedis</taxon>
        <taxon>Mucoromycota</taxon>
        <taxon>Glomeromycotina</taxon>
        <taxon>Glomeromycetes</taxon>
        <taxon>Diversisporales</taxon>
        <taxon>Gigasporaceae</taxon>
        <taxon>Gigaspora</taxon>
    </lineage>
</organism>
<dbReference type="PROSITE" id="PS50102">
    <property type="entry name" value="RRM"/>
    <property type="match status" value="1"/>
</dbReference>
<evidence type="ECO:0000256" key="2">
    <source>
        <dbReference type="SAM" id="MobiDB-lite"/>
    </source>
</evidence>
<protein>
    <submittedName>
        <fullName evidence="4">36334_t:CDS:1</fullName>
    </submittedName>
</protein>
<dbReference type="Gene3D" id="3.30.70.330">
    <property type="match status" value="1"/>
</dbReference>
<feature type="compositionally biased region" description="Basic and acidic residues" evidence="2">
    <location>
        <begin position="1"/>
        <end position="13"/>
    </location>
</feature>
<comment type="caution">
    <text evidence="4">The sequence shown here is derived from an EMBL/GenBank/DDBJ whole genome shotgun (WGS) entry which is preliminary data.</text>
</comment>
<keyword evidence="1" id="KW-0694">RNA-binding</keyword>
<feature type="compositionally biased region" description="Polar residues" evidence="2">
    <location>
        <begin position="14"/>
        <end position="24"/>
    </location>
</feature>
<evidence type="ECO:0000256" key="1">
    <source>
        <dbReference type="PROSITE-ProRule" id="PRU00176"/>
    </source>
</evidence>
<dbReference type="EMBL" id="CAJVQB010012219">
    <property type="protein sequence ID" value="CAG8753791.1"/>
    <property type="molecule type" value="Genomic_DNA"/>
</dbReference>
<feature type="region of interest" description="Disordered" evidence="2">
    <location>
        <begin position="1"/>
        <end position="24"/>
    </location>
</feature>
<evidence type="ECO:0000259" key="3">
    <source>
        <dbReference type="PROSITE" id="PS50102"/>
    </source>
</evidence>
<dbReference type="InterPro" id="IPR035979">
    <property type="entry name" value="RBD_domain_sf"/>
</dbReference>
<dbReference type="Proteomes" id="UP000789901">
    <property type="component" value="Unassembled WGS sequence"/>
</dbReference>
<dbReference type="InterPro" id="IPR000504">
    <property type="entry name" value="RRM_dom"/>
</dbReference>